<organism evidence="1 2">
    <name type="scientific">Desulfurobacterium indicum</name>
    <dbReference type="NCBI Taxonomy" id="1914305"/>
    <lineage>
        <taxon>Bacteria</taxon>
        <taxon>Pseudomonadati</taxon>
        <taxon>Aquificota</taxon>
        <taxon>Aquificia</taxon>
        <taxon>Desulfurobacteriales</taxon>
        <taxon>Desulfurobacteriaceae</taxon>
        <taxon>Desulfurobacterium</taxon>
    </lineage>
</organism>
<dbReference type="Proteomes" id="UP000187408">
    <property type="component" value="Unassembled WGS sequence"/>
</dbReference>
<protein>
    <recommendedName>
        <fullName evidence="3">Lipoprotein</fullName>
    </recommendedName>
</protein>
<gene>
    <name evidence="1" type="ORF">BLW93_06005</name>
</gene>
<evidence type="ECO:0000313" key="1">
    <source>
        <dbReference type="EMBL" id="OMH40304.1"/>
    </source>
</evidence>
<reference evidence="1 2" key="1">
    <citation type="submission" date="2016-10" db="EMBL/GenBank/DDBJ databases">
        <title>Genome sequence of a sulfur-reducing bacterium Desulfurobacterium indicum K6013.</title>
        <authorList>
            <person name="Cao J."/>
            <person name="Shao Z."/>
            <person name="Alain K."/>
            <person name="Jebbar M."/>
        </authorList>
    </citation>
    <scope>NUCLEOTIDE SEQUENCE [LARGE SCALE GENOMIC DNA]</scope>
    <source>
        <strain evidence="1 2">K6013</strain>
    </source>
</reference>
<dbReference type="RefSeq" id="WP_076713201.1">
    <property type="nucleotide sequence ID" value="NZ_MOEN01000021.1"/>
</dbReference>
<comment type="caution">
    <text evidence="1">The sequence shown here is derived from an EMBL/GenBank/DDBJ whole genome shotgun (WGS) entry which is preliminary data.</text>
</comment>
<sequence>MKKLLIVFIFPILLIAGCASQGNINFFIKPKSASKIERVAVLPFMNYSTDKFAGGRARDFAITALLEKGIDVVPKGEVDREVKRLGVPNGFYFDVNDLRVLADVLKVNGFVQGSVDEYKLERRGSYAYPVVALTIKVIDTNGNVVWQASGVKSYYSTLGRLFGLKSKDPIIALQEFTYQLLQTFNPKELKSKK</sequence>
<dbReference type="STRING" id="1914305.BLW93_06005"/>
<evidence type="ECO:0008006" key="3">
    <source>
        <dbReference type="Google" id="ProtNLM"/>
    </source>
</evidence>
<dbReference type="PROSITE" id="PS51257">
    <property type="entry name" value="PROKAR_LIPOPROTEIN"/>
    <property type="match status" value="1"/>
</dbReference>
<proteinExistence type="predicted"/>
<dbReference type="Gene3D" id="3.40.50.10610">
    <property type="entry name" value="ABC-type transport auxiliary lipoprotein component"/>
    <property type="match status" value="1"/>
</dbReference>
<name>A0A1R1MKS7_9BACT</name>
<evidence type="ECO:0000313" key="2">
    <source>
        <dbReference type="Proteomes" id="UP000187408"/>
    </source>
</evidence>
<accession>A0A1R1MKS7</accession>
<keyword evidence="2" id="KW-1185">Reference proteome</keyword>
<dbReference type="EMBL" id="MOEN01000021">
    <property type="protein sequence ID" value="OMH40304.1"/>
    <property type="molecule type" value="Genomic_DNA"/>
</dbReference>
<dbReference type="OrthoDB" id="9791579at2"/>
<dbReference type="AlphaFoldDB" id="A0A1R1MKS7"/>